<evidence type="ECO:0000313" key="2">
    <source>
        <dbReference type="Proteomes" id="UP001241537"/>
    </source>
</evidence>
<reference evidence="1" key="1">
    <citation type="submission" date="2023-07" db="EMBL/GenBank/DDBJ databases">
        <title>Genomic Encyclopedia of Type Strains, Phase IV (KMG-IV): sequencing the most valuable type-strain genomes for metagenomic binning, comparative biology and taxonomic classification.</title>
        <authorList>
            <person name="Goeker M."/>
        </authorList>
    </citation>
    <scope>NUCLEOTIDE SEQUENCE</scope>
    <source>
        <strain evidence="1">DSM 19659</strain>
    </source>
</reference>
<keyword evidence="2" id="KW-1185">Reference proteome</keyword>
<dbReference type="Proteomes" id="UP001241537">
    <property type="component" value="Unassembled WGS sequence"/>
</dbReference>
<accession>A0AAE3V9I3</accession>
<comment type="caution">
    <text evidence="1">The sequence shown here is derived from an EMBL/GenBank/DDBJ whole genome shotgun (WGS) entry which is preliminary data.</text>
</comment>
<sequence length="58" mass="6561">MDGFVKEGCRKQEHLFSPAFSFFTDSLKIRYWTLFNDTDNIQLVSLTGKASGDGGQKK</sequence>
<protein>
    <submittedName>
        <fullName evidence="1">Uncharacterized protein</fullName>
    </submittedName>
</protein>
<dbReference type="EMBL" id="JAUSTO010000004">
    <property type="protein sequence ID" value="MDQ0152267.1"/>
    <property type="molecule type" value="Genomic_DNA"/>
</dbReference>
<proteinExistence type="predicted"/>
<organism evidence="1 2">
    <name type="scientific">Moryella indoligenes</name>
    <dbReference type="NCBI Taxonomy" id="371674"/>
    <lineage>
        <taxon>Bacteria</taxon>
        <taxon>Bacillati</taxon>
        <taxon>Bacillota</taxon>
        <taxon>Clostridia</taxon>
        <taxon>Lachnospirales</taxon>
        <taxon>Lachnospiraceae</taxon>
        <taxon>Moryella</taxon>
    </lineage>
</organism>
<dbReference type="RefSeq" id="WP_170065331.1">
    <property type="nucleotide sequence ID" value="NZ_JAUSTO010000004.1"/>
</dbReference>
<name>A0AAE3V9I3_9FIRM</name>
<evidence type="ECO:0000313" key="1">
    <source>
        <dbReference type="EMBL" id="MDQ0152267.1"/>
    </source>
</evidence>
<dbReference type="AlphaFoldDB" id="A0AAE3V9I3"/>
<gene>
    <name evidence="1" type="ORF">J2S20_000952</name>
</gene>